<dbReference type="InterPro" id="IPR015422">
    <property type="entry name" value="PyrdxlP-dep_Trfase_small"/>
</dbReference>
<dbReference type="InterPro" id="IPR002129">
    <property type="entry name" value="PyrdxlP-dep_de-COase"/>
</dbReference>
<organism evidence="8 9">
    <name type="scientific">Hebeloma cylindrosporum</name>
    <dbReference type="NCBI Taxonomy" id="76867"/>
    <lineage>
        <taxon>Eukaryota</taxon>
        <taxon>Fungi</taxon>
        <taxon>Dikarya</taxon>
        <taxon>Basidiomycota</taxon>
        <taxon>Agaricomycotina</taxon>
        <taxon>Agaricomycetes</taxon>
        <taxon>Agaricomycetidae</taxon>
        <taxon>Agaricales</taxon>
        <taxon>Agaricineae</taxon>
        <taxon>Hymenogastraceae</taxon>
        <taxon>Hebeloma</taxon>
    </lineage>
</organism>
<evidence type="ECO:0000256" key="7">
    <source>
        <dbReference type="RuleBase" id="RU000382"/>
    </source>
</evidence>
<dbReference type="Proteomes" id="UP000053424">
    <property type="component" value="Unassembled WGS sequence"/>
</dbReference>
<evidence type="ECO:0000313" key="8">
    <source>
        <dbReference type="EMBL" id="KIM41616.1"/>
    </source>
</evidence>
<dbReference type="PANTHER" id="PTHR11999:SF70">
    <property type="entry name" value="MIP05841P"/>
    <property type="match status" value="1"/>
</dbReference>
<dbReference type="OrthoDB" id="639767at2759"/>
<proteinExistence type="inferred from homology"/>
<dbReference type="Gene3D" id="1.20.1340.10">
    <property type="entry name" value="dopa decarboxylase, N-terminal domain"/>
    <property type="match status" value="1"/>
</dbReference>
<dbReference type="PROSITE" id="PS00392">
    <property type="entry name" value="DDC_GAD_HDC_YDC"/>
    <property type="match status" value="1"/>
</dbReference>
<dbReference type="Gene3D" id="3.40.640.10">
    <property type="entry name" value="Type I PLP-dependent aspartate aminotransferase-like (Major domain)"/>
    <property type="match status" value="1"/>
</dbReference>
<evidence type="ECO:0000256" key="4">
    <source>
        <dbReference type="ARBA" id="ARBA00022898"/>
    </source>
</evidence>
<dbReference type="InterPro" id="IPR021115">
    <property type="entry name" value="Pyridoxal-P_BS"/>
</dbReference>
<dbReference type="SUPFAM" id="SSF53383">
    <property type="entry name" value="PLP-dependent transferases"/>
    <property type="match status" value="1"/>
</dbReference>
<dbReference type="GO" id="GO:0016831">
    <property type="term" value="F:carboxy-lyase activity"/>
    <property type="evidence" value="ECO:0007669"/>
    <property type="project" value="UniProtKB-KW"/>
</dbReference>
<feature type="modified residue" description="N6-(pyridoxal phosphate)lysine" evidence="6">
    <location>
        <position position="300"/>
    </location>
</feature>
<dbReference type="InterPro" id="IPR015421">
    <property type="entry name" value="PyrdxlP-dep_Trfase_major"/>
</dbReference>
<keyword evidence="4 6" id="KW-0663">Pyridoxal phosphate</keyword>
<dbReference type="Gene3D" id="3.90.1150.10">
    <property type="entry name" value="Aspartate Aminotransferase, domain 1"/>
    <property type="match status" value="1"/>
</dbReference>
<sequence>MDVEQFRKAGYLAIDRICEYHHSLQERSVLSTVKPGYLKDHIPLAPPEEGEDFQVIADDYQKYIIPGLTHWQHPSFFAYFPAACTFEGILGDLYSSSITNPGFNWTSSPACTELETIVMDWAANLLGLSSAFSHTSGVGGGVIQTSASDSVLAVVVAARTRYLKDHPNTNLEDLVIYTTTQTHSVGSKAALILGLQLRSIEVKAEDEFSLREDALRNALQDDAKIGRKPFILIATIGSTSSGAVDNLADIREVVQDYPYLWVHVDAAWAGVALSCPEFRSVLHLQDINAFVNSICVNFHKWGLVNFDCSALWVRDRKKLTEALDITPIFLRTKQGDAGVVVDYRNWHLGLGRRFRSLKVWFVLRSYGVKGFQNHIRKSIVLTQKFTSLVNASDELSLVTRPSLALAVFRVVPKREGENQVTFSTESLNNLNRDVFARLSARRDIMLTQTSLNGIFCIRFAVGATRTNEGHIQDAYNIIVEEAKSALKTWKSALETCDQASNEVVAVI</sequence>
<keyword evidence="9" id="KW-1185">Reference proteome</keyword>
<dbReference type="GO" id="GO:0030170">
    <property type="term" value="F:pyridoxal phosphate binding"/>
    <property type="evidence" value="ECO:0007669"/>
    <property type="project" value="InterPro"/>
</dbReference>
<name>A0A0C3CDG2_HEBCY</name>
<reference evidence="8 9" key="1">
    <citation type="submission" date="2014-04" db="EMBL/GenBank/DDBJ databases">
        <authorList>
            <consortium name="DOE Joint Genome Institute"/>
            <person name="Kuo A."/>
            <person name="Gay G."/>
            <person name="Dore J."/>
            <person name="Kohler A."/>
            <person name="Nagy L.G."/>
            <person name="Floudas D."/>
            <person name="Copeland A."/>
            <person name="Barry K.W."/>
            <person name="Cichocki N."/>
            <person name="Veneault-Fourrey C."/>
            <person name="LaButti K."/>
            <person name="Lindquist E.A."/>
            <person name="Lipzen A."/>
            <person name="Lundell T."/>
            <person name="Morin E."/>
            <person name="Murat C."/>
            <person name="Sun H."/>
            <person name="Tunlid A."/>
            <person name="Henrissat B."/>
            <person name="Grigoriev I.V."/>
            <person name="Hibbett D.S."/>
            <person name="Martin F."/>
            <person name="Nordberg H.P."/>
            <person name="Cantor M.N."/>
            <person name="Hua S.X."/>
        </authorList>
    </citation>
    <scope>NUCLEOTIDE SEQUENCE [LARGE SCALE GENOMIC DNA]</scope>
    <source>
        <strain evidence="9">h7</strain>
    </source>
</reference>
<keyword evidence="3" id="KW-0210">Decarboxylase</keyword>
<dbReference type="EMBL" id="KN831780">
    <property type="protein sequence ID" value="KIM41616.1"/>
    <property type="molecule type" value="Genomic_DNA"/>
</dbReference>
<comment type="cofactor">
    <cofactor evidence="1 6 7">
        <name>pyridoxal 5'-phosphate</name>
        <dbReference type="ChEBI" id="CHEBI:597326"/>
    </cofactor>
</comment>
<comment type="similarity">
    <text evidence="2 7">Belongs to the group II decarboxylase family.</text>
</comment>
<evidence type="ECO:0000256" key="6">
    <source>
        <dbReference type="PIRSR" id="PIRSR602129-50"/>
    </source>
</evidence>
<dbReference type="GO" id="GO:0005737">
    <property type="term" value="C:cytoplasm"/>
    <property type="evidence" value="ECO:0007669"/>
    <property type="project" value="TreeGrafter"/>
</dbReference>
<evidence type="ECO:0000313" key="9">
    <source>
        <dbReference type="Proteomes" id="UP000053424"/>
    </source>
</evidence>
<dbReference type="GO" id="GO:0006520">
    <property type="term" value="P:amino acid metabolic process"/>
    <property type="evidence" value="ECO:0007669"/>
    <property type="project" value="InterPro"/>
</dbReference>
<dbReference type="InterPro" id="IPR015424">
    <property type="entry name" value="PyrdxlP-dep_Trfase"/>
</dbReference>
<dbReference type="InterPro" id="IPR010977">
    <property type="entry name" value="Aromatic_deC"/>
</dbReference>
<protein>
    <recommendedName>
        <fullName evidence="10">Aromatic-L-amino-acid decarboxylase</fullName>
    </recommendedName>
</protein>
<dbReference type="PANTHER" id="PTHR11999">
    <property type="entry name" value="GROUP II PYRIDOXAL-5-PHOSPHATE DECARBOXYLASE"/>
    <property type="match status" value="1"/>
</dbReference>
<accession>A0A0C3CDG2</accession>
<dbReference type="STRING" id="686832.A0A0C3CDG2"/>
<evidence type="ECO:0000256" key="5">
    <source>
        <dbReference type="ARBA" id="ARBA00023239"/>
    </source>
</evidence>
<dbReference type="HOGENOM" id="CLU_011856_3_1_1"/>
<gene>
    <name evidence="8" type="ORF">M413DRAFT_445591</name>
</gene>
<reference evidence="9" key="2">
    <citation type="submission" date="2015-01" db="EMBL/GenBank/DDBJ databases">
        <title>Evolutionary Origins and Diversification of the Mycorrhizal Mutualists.</title>
        <authorList>
            <consortium name="DOE Joint Genome Institute"/>
            <consortium name="Mycorrhizal Genomics Consortium"/>
            <person name="Kohler A."/>
            <person name="Kuo A."/>
            <person name="Nagy L.G."/>
            <person name="Floudas D."/>
            <person name="Copeland A."/>
            <person name="Barry K.W."/>
            <person name="Cichocki N."/>
            <person name="Veneault-Fourrey C."/>
            <person name="LaButti K."/>
            <person name="Lindquist E.A."/>
            <person name="Lipzen A."/>
            <person name="Lundell T."/>
            <person name="Morin E."/>
            <person name="Murat C."/>
            <person name="Riley R."/>
            <person name="Ohm R."/>
            <person name="Sun H."/>
            <person name="Tunlid A."/>
            <person name="Henrissat B."/>
            <person name="Grigoriev I.V."/>
            <person name="Hibbett D.S."/>
            <person name="Martin F."/>
        </authorList>
    </citation>
    <scope>NUCLEOTIDE SEQUENCE [LARGE SCALE GENOMIC DNA]</scope>
    <source>
        <strain evidence="9">h7</strain>
    </source>
</reference>
<evidence type="ECO:0000256" key="2">
    <source>
        <dbReference type="ARBA" id="ARBA00009533"/>
    </source>
</evidence>
<dbReference type="Pfam" id="PF00282">
    <property type="entry name" value="Pyridoxal_deC"/>
    <property type="match status" value="1"/>
</dbReference>
<evidence type="ECO:0000256" key="1">
    <source>
        <dbReference type="ARBA" id="ARBA00001933"/>
    </source>
</evidence>
<evidence type="ECO:0008006" key="10">
    <source>
        <dbReference type="Google" id="ProtNLM"/>
    </source>
</evidence>
<keyword evidence="5 7" id="KW-0456">Lyase</keyword>
<dbReference type="PRINTS" id="PR00800">
    <property type="entry name" value="YHDCRBOXLASE"/>
</dbReference>
<dbReference type="AlphaFoldDB" id="A0A0C3CDG2"/>
<dbReference type="GO" id="GO:0019752">
    <property type="term" value="P:carboxylic acid metabolic process"/>
    <property type="evidence" value="ECO:0007669"/>
    <property type="project" value="InterPro"/>
</dbReference>
<evidence type="ECO:0000256" key="3">
    <source>
        <dbReference type="ARBA" id="ARBA00022793"/>
    </source>
</evidence>